<sequence>MTNSYYARQVTLDDLKFAQQGTEVYNSAYNTEDGWTTEAKIVTGKLTETQDTEQFIKDSVLTDKLTQLFIFERDQQGNDAAVVGTLMIVPFPDLEEMPTEGEAMITRFAISPKHQSKGLGRLILDASLDVMREQGYQRCSIRVFENRPPVLSWYAKLGFADTGERRAFKAPPGKVLALPVGFLQQAVIVCSERCLFYSVKWATEILDGIRDDLLDTRIPFTQNEVHLPTVSIYHNPYESQLPPLTEVEYNKYQYAKALFQMRQFDSVTHLLQNSKSPRLYFLRLYAKYLSGEKRKEELTQEVLGITEDAKSENMELDFIYEELAEDHEKGSLDAFSLYLYGVVLKKRNVQFKAAAVLLESIKKYQFNWSAWVELSTLVHNKKMLLDLQTLLNRELDGSIIKDFFLAKLCIDLHQPVNIFRDIMEPLTVYFPKSAYITAQWAVLFYENMGSAKRDMEESIEYFKRALKLNRSYPLAWTLLGHDYIEQKNTNAAIECYRRAVSLNSRDFRSWYGLGQAYELMKLPFDAIYYYQKATDLRPNDARMWRALAGCYRGLRQETEMNDCYKRAVACDRAGKNSAMIQVGRIYEKMGKTNTAIDYYHKVWEQTRNASVSDELAEISLKLARYAMTKKHYDNAEQYAQTALNTKHPYHEDARGILDEIRIYRDIGTSMAFPRSSPHSPISREEWNNKSKMSKTTSSHSTAYSVNSSSSRQTSSSIQESSARTYFLELEKYLSFILSKEAAEGVPAQRTAARQKLSRLNNLQFHELATDVYDELVRRNVDGHKSFLPLRDDFHPRRNQARQKLATLPDTRFKDLASDVYHELKRRYPHLLEEELPPMPQSKSIDAKAHPSQSTNIVPVKGTINVESVDYSDDEGSGGGGGGGGGSGGGGSNGNIQSLDSLMADLGNMVKTPRPDTNNNNNTSENIESLRYEYESKIASMAKRIQMMELSIDGDTSPTSDRDTQSRMKKMQEEYRQLDDKYARLNKEHKEQQVAVREVKDEIKQLIDELKNLSTKNETLRIQNENADIKIRNLTEEYDNINVELRSFKVRSIHIDHQDISKEFFLKPIPNGAIGHQYIIEYQTAIDELMKTSRSSKPADVLFSMRTIVMTCKSITTEVEDYELKVGLSPADQTSLYDIKKRFSTELSNLLASAKYYAGGMGISPVSLVDAAAGNLTVTIVDLVKLLGMRPVHDTMQPTKNNNFAPTVNPNMNHHSMNHNMNHSTSPNMSYPTSPNMNHPMSPKMNHSMNNSMNNSMNPNQLSQFLKVETDHIVCSVQNLLTALRSNDGNLFKIITSIIDIVSNIVHVSKGTFAGGEGLKYRNQGNIILSDLDRCNSKIVQIRDTDFAATPENANAVAKRNLAQESYEIAKYTKELINMLDM</sequence>
<evidence type="ECO:0000259" key="10">
    <source>
        <dbReference type="PROSITE" id="PS51186"/>
    </source>
</evidence>
<dbReference type="GO" id="GO:0031145">
    <property type="term" value="P:anaphase-promoting complex-dependent catabolic process"/>
    <property type="evidence" value="ECO:0007669"/>
    <property type="project" value="TreeGrafter"/>
</dbReference>
<dbReference type="Pfam" id="PF04049">
    <property type="entry name" value="ANAPC8"/>
    <property type="match status" value="1"/>
</dbReference>
<evidence type="ECO:0000256" key="6">
    <source>
        <dbReference type="ARBA" id="ARBA00023306"/>
    </source>
</evidence>
<dbReference type="InterPro" id="IPR007192">
    <property type="entry name" value="APC8"/>
</dbReference>
<keyword evidence="2" id="KW-0677">Repeat</keyword>
<dbReference type="Pfam" id="PF23742">
    <property type="entry name" value="VBS_C3G9"/>
    <property type="match status" value="1"/>
</dbReference>
<proteinExistence type="predicted"/>
<keyword evidence="3" id="KW-0498">Mitosis</keyword>
<feature type="coiled-coil region" evidence="8">
    <location>
        <begin position="960"/>
        <end position="1050"/>
    </location>
</feature>
<dbReference type="InterPro" id="IPR011990">
    <property type="entry name" value="TPR-like_helical_dom_sf"/>
</dbReference>
<feature type="region of interest" description="Disordered" evidence="9">
    <location>
        <begin position="671"/>
        <end position="717"/>
    </location>
</feature>
<reference evidence="11" key="1">
    <citation type="submission" date="2021-01" db="EMBL/GenBank/DDBJ databases">
        <title>Metabolic potential, ecology and presence of endohyphal bacteria is reflected in genomic diversity of Mucoromycotina.</title>
        <authorList>
            <person name="Muszewska A."/>
            <person name="Okrasinska A."/>
            <person name="Steczkiewicz K."/>
            <person name="Drgas O."/>
            <person name="Orlowska M."/>
            <person name="Perlinska-Lenart U."/>
            <person name="Aleksandrzak-Piekarczyk T."/>
            <person name="Szatraj K."/>
            <person name="Zielenkiewicz U."/>
            <person name="Pilsyk S."/>
            <person name="Malc E."/>
            <person name="Mieczkowski P."/>
            <person name="Kruszewska J.S."/>
            <person name="Biernat P."/>
            <person name="Pawlowska J."/>
        </authorList>
    </citation>
    <scope>NUCLEOTIDE SEQUENCE</scope>
    <source>
        <strain evidence="11">WA0000018081</strain>
    </source>
</reference>
<dbReference type="GO" id="GO:0005680">
    <property type="term" value="C:anaphase-promoting complex"/>
    <property type="evidence" value="ECO:0007669"/>
    <property type="project" value="InterPro"/>
</dbReference>
<keyword evidence="4" id="KW-0833">Ubl conjugation pathway</keyword>
<dbReference type="GO" id="GO:0045842">
    <property type="term" value="P:positive regulation of mitotic metaphase/anaphase transition"/>
    <property type="evidence" value="ECO:0007669"/>
    <property type="project" value="TreeGrafter"/>
</dbReference>
<feature type="repeat" description="TPR" evidence="7">
    <location>
        <begin position="473"/>
        <end position="506"/>
    </location>
</feature>
<comment type="caution">
    <text evidence="11">The sequence shown here is derived from an EMBL/GenBank/DDBJ whole genome shotgun (WGS) entry which is preliminary data.</text>
</comment>
<dbReference type="GO" id="GO:0016747">
    <property type="term" value="F:acyltransferase activity, transferring groups other than amino-acyl groups"/>
    <property type="evidence" value="ECO:0007669"/>
    <property type="project" value="InterPro"/>
</dbReference>
<dbReference type="GO" id="GO:0016567">
    <property type="term" value="P:protein ubiquitination"/>
    <property type="evidence" value="ECO:0007669"/>
    <property type="project" value="TreeGrafter"/>
</dbReference>
<feature type="domain" description="N-acetyltransferase" evidence="10">
    <location>
        <begin position="29"/>
        <end position="181"/>
    </location>
</feature>
<dbReference type="InterPro" id="IPR016181">
    <property type="entry name" value="Acyl_CoA_acyltransferase"/>
</dbReference>
<evidence type="ECO:0000256" key="7">
    <source>
        <dbReference type="PROSITE-ProRule" id="PRU00339"/>
    </source>
</evidence>
<evidence type="ECO:0000256" key="9">
    <source>
        <dbReference type="SAM" id="MobiDB-lite"/>
    </source>
</evidence>
<keyword evidence="1" id="KW-0132">Cell division</keyword>
<dbReference type="InterPro" id="IPR056439">
    <property type="entry name" value="VBS_C3G9"/>
</dbReference>
<feature type="compositionally biased region" description="Low complexity" evidence="9">
    <location>
        <begin position="689"/>
        <end position="717"/>
    </location>
</feature>
<dbReference type="PANTHER" id="PTHR12558:SF10">
    <property type="entry name" value="CELL DIVISION CYCLE PROTEIN 23 HOMOLOG"/>
    <property type="match status" value="1"/>
</dbReference>
<dbReference type="InterPro" id="IPR000182">
    <property type="entry name" value="GNAT_dom"/>
</dbReference>
<dbReference type="InterPro" id="IPR019734">
    <property type="entry name" value="TPR_rpt"/>
</dbReference>
<keyword evidence="12" id="KW-1185">Reference proteome</keyword>
<dbReference type="PROSITE" id="PS50005">
    <property type="entry name" value="TPR"/>
    <property type="match status" value="3"/>
</dbReference>
<evidence type="ECO:0000256" key="3">
    <source>
        <dbReference type="ARBA" id="ARBA00022776"/>
    </source>
</evidence>
<protein>
    <recommendedName>
        <fullName evidence="10">N-acetyltransferase domain-containing protein</fullName>
    </recommendedName>
</protein>
<dbReference type="Pfam" id="PF08518">
    <property type="entry name" value="GIT_SHD"/>
    <property type="match status" value="2"/>
</dbReference>
<accession>A0A8H7VYC6</accession>
<dbReference type="Pfam" id="PF13181">
    <property type="entry name" value="TPR_8"/>
    <property type="match status" value="1"/>
</dbReference>
<evidence type="ECO:0000256" key="4">
    <source>
        <dbReference type="ARBA" id="ARBA00022786"/>
    </source>
</evidence>
<dbReference type="InterPro" id="IPR013724">
    <property type="entry name" value="GIT_SHD"/>
</dbReference>
<keyword evidence="8" id="KW-0175">Coiled coil</keyword>
<dbReference type="SUPFAM" id="SSF55729">
    <property type="entry name" value="Acyl-CoA N-acyltransferases (Nat)"/>
    <property type="match status" value="1"/>
</dbReference>
<evidence type="ECO:0000256" key="8">
    <source>
        <dbReference type="SAM" id="Coils"/>
    </source>
</evidence>
<dbReference type="CDD" id="cd04301">
    <property type="entry name" value="NAT_SF"/>
    <property type="match status" value="1"/>
</dbReference>
<evidence type="ECO:0000256" key="2">
    <source>
        <dbReference type="ARBA" id="ARBA00022737"/>
    </source>
</evidence>
<feature type="compositionally biased region" description="Low complexity" evidence="9">
    <location>
        <begin position="916"/>
        <end position="926"/>
    </location>
</feature>
<feature type="repeat" description="TPR" evidence="7">
    <location>
        <begin position="507"/>
        <end position="540"/>
    </location>
</feature>
<dbReference type="SMART" id="SM00028">
    <property type="entry name" value="TPR"/>
    <property type="match status" value="6"/>
</dbReference>
<dbReference type="InterPro" id="IPR022018">
    <property type="entry name" value="GIT1_C"/>
</dbReference>
<feature type="compositionally biased region" description="Gly residues" evidence="9">
    <location>
        <begin position="876"/>
        <end position="892"/>
    </location>
</feature>
<feature type="region of interest" description="Disordered" evidence="9">
    <location>
        <begin position="839"/>
        <end position="898"/>
    </location>
</feature>
<evidence type="ECO:0000256" key="1">
    <source>
        <dbReference type="ARBA" id="ARBA00022618"/>
    </source>
</evidence>
<organism evidence="11 12">
    <name type="scientific">Thamnidium elegans</name>
    <dbReference type="NCBI Taxonomy" id="101142"/>
    <lineage>
        <taxon>Eukaryota</taxon>
        <taxon>Fungi</taxon>
        <taxon>Fungi incertae sedis</taxon>
        <taxon>Mucoromycota</taxon>
        <taxon>Mucoromycotina</taxon>
        <taxon>Mucoromycetes</taxon>
        <taxon>Mucorales</taxon>
        <taxon>Mucorineae</taxon>
        <taxon>Mucoraceae</taxon>
        <taxon>Thamnidium</taxon>
    </lineage>
</organism>
<dbReference type="Gene3D" id="3.40.630.30">
    <property type="match status" value="1"/>
</dbReference>
<gene>
    <name evidence="11" type="ORF">INT48_002146</name>
</gene>
<dbReference type="Pfam" id="PF00583">
    <property type="entry name" value="Acetyltransf_1"/>
    <property type="match status" value="1"/>
</dbReference>
<dbReference type="Proteomes" id="UP000613177">
    <property type="component" value="Unassembled WGS sequence"/>
</dbReference>
<dbReference type="PANTHER" id="PTHR12558">
    <property type="entry name" value="CELL DIVISION CYCLE 16,23,27"/>
    <property type="match status" value="1"/>
</dbReference>
<dbReference type="Pfam" id="PF13414">
    <property type="entry name" value="TPR_11"/>
    <property type="match status" value="1"/>
</dbReference>
<evidence type="ECO:0000313" key="12">
    <source>
        <dbReference type="Proteomes" id="UP000613177"/>
    </source>
</evidence>
<keyword evidence="5 7" id="KW-0802">TPR repeat</keyword>
<dbReference type="Gene3D" id="1.25.40.10">
    <property type="entry name" value="Tetratricopeptide repeat domain"/>
    <property type="match status" value="3"/>
</dbReference>
<feature type="region of interest" description="Disordered" evidence="9">
    <location>
        <begin position="907"/>
        <end position="926"/>
    </location>
</feature>
<evidence type="ECO:0000313" key="11">
    <source>
        <dbReference type="EMBL" id="KAG2237845.1"/>
    </source>
</evidence>
<dbReference type="PROSITE" id="PS51186">
    <property type="entry name" value="GNAT"/>
    <property type="match status" value="1"/>
</dbReference>
<dbReference type="SUPFAM" id="SSF48452">
    <property type="entry name" value="TPR-like"/>
    <property type="match status" value="1"/>
</dbReference>
<dbReference type="SMART" id="SM00555">
    <property type="entry name" value="GIT"/>
    <property type="match status" value="2"/>
</dbReference>
<keyword evidence="6" id="KW-0131">Cell cycle</keyword>
<feature type="repeat" description="TPR" evidence="7">
    <location>
        <begin position="576"/>
        <end position="609"/>
    </location>
</feature>
<name>A0A8H7VYC6_9FUNG</name>
<dbReference type="GO" id="GO:0051301">
    <property type="term" value="P:cell division"/>
    <property type="evidence" value="ECO:0007669"/>
    <property type="project" value="UniProtKB-KW"/>
</dbReference>
<dbReference type="Pfam" id="PF12205">
    <property type="entry name" value="GIT1_C"/>
    <property type="match status" value="1"/>
</dbReference>
<dbReference type="EMBL" id="JAEPRE010000002">
    <property type="protein sequence ID" value="KAG2237845.1"/>
    <property type="molecule type" value="Genomic_DNA"/>
</dbReference>
<evidence type="ECO:0000256" key="5">
    <source>
        <dbReference type="ARBA" id="ARBA00022803"/>
    </source>
</evidence>